<dbReference type="Proteomes" id="UP000199476">
    <property type="component" value="Unassembled WGS sequence"/>
</dbReference>
<dbReference type="CDD" id="cd05403">
    <property type="entry name" value="NT_KNTase_like"/>
    <property type="match status" value="1"/>
</dbReference>
<gene>
    <name evidence="2" type="ORF">SAMN04488692_1446</name>
</gene>
<dbReference type="RefSeq" id="WP_089762378.1">
    <property type="nucleotide sequence ID" value="NZ_FNGO01000044.1"/>
</dbReference>
<evidence type="ECO:0000259" key="1">
    <source>
        <dbReference type="Pfam" id="PF18765"/>
    </source>
</evidence>
<keyword evidence="3" id="KW-1185">Reference proteome</keyword>
<reference evidence="2 3" key="1">
    <citation type="submission" date="2016-10" db="EMBL/GenBank/DDBJ databases">
        <authorList>
            <person name="de Groot N.N."/>
        </authorList>
    </citation>
    <scope>NUCLEOTIDE SEQUENCE [LARGE SCALE GENOMIC DNA]</scope>
    <source>
        <strain evidence="2 3">SLAS-1</strain>
    </source>
</reference>
<feature type="domain" description="Polymerase beta nucleotidyltransferase" evidence="1">
    <location>
        <begin position="16"/>
        <end position="96"/>
    </location>
</feature>
<evidence type="ECO:0000313" key="3">
    <source>
        <dbReference type="Proteomes" id="UP000199476"/>
    </source>
</evidence>
<name>A0A1G9TPV7_9FIRM</name>
<dbReference type="InterPro" id="IPR043519">
    <property type="entry name" value="NT_sf"/>
</dbReference>
<dbReference type="OrthoDB" id="1806944at2"/>
<dbReference type="GO" id="GO:0016740">
    <property type="term" value="F:transferase activity"/>
    <property type="evidence" value="ECO:0007669"/>
    <property type="project" value="UniProtKB-KW"/>
</dbReference>
<evidence type="ECO:0000313" key="2">
    <source>
        <dbReference type="EMBL" id="SDM49692.1"/>
    </source>
</evidence>
<dbReference type="STRING" id="321763.SAMN04488692_1446"/>
<dbReference type="EMBL" id="FNGO01000044">
    <property type="protein sequence ID" value="SDM49692.1"/>
    <property type="molecule type" value="Genomic_DNA"/>
</dbReference>
<dbReference type="AlphaFoldDB" id="A0A1G9TPV7"/>
<dbReference type="InterPro" id="IPR041633">
    <property type="entry name" value="Polbeta"/>
</dbReference>
<sequence length="99" mass="11082">MLDKKEIADEYKNDINKAIEILKDAGCEEIYLFGSLARGEDRKNADIDLAIRGCPEGVYFSLIGKLIIELEHSVDLVNLDKANDFAELLEDEGELVHVS</sequence>
<proteinExistence type="predicted"/>
<protein>
    <submittedName>
        <fullName evidence="2">Predicted nucleotidyltransferase</fullName>
    </submittedName>
</protein>
<organism evidence="2 3">
    <name type="scientific">Halarsenatibacter silvermanii</name>
    <dbReference type="NCBI Taxonomy" id="321763"/>
    <lineage>
        <taxon>Bacteria</taxon>
        <taxon>Bacillati</taxon>
        <taxon>Bacillota</taxon>
        <taxon>Clostridia</taxon>
        <taxon>Halanaerobiales</taxon>
        <taxon>Halarsenatibacteraceae</taxon>
        <taxon>Halarsenatibacter</taxon>
    </lineage>
</organism>
<dbReference type="Gene3D" id="3.30.460.10">
    <property type="entry name" value="Beta Polymerase, domain 2"/>
    <property type="match status" value="1"/>
</dbReference>
<dbReference type="SUPFAM" id="SSF81301">
    <property type="entry name" value="Nucleotidyltransferase"/>
    <property type="match status" value="1"/>
</dbReference>
<keyword evidence="2" id="KW-0808">Transferase</keyword>
<accession>A0A1G9TPV7</accession>
<dbReference type="Pfam" id="PF18765">
    <property type="entry name" value="Polbeta"/>
    <property type="match status" value="1"/>
</dbReference>